<evidence type="ECO:0000313" key="7">
    <source>
        <dbReference type="Proteomes" id="UP001235712"/>
    </source>
</evidence>
<evidence type="ECO:0000256" key="3">
    <source>
        <dbReference type="ARBA" id="ARBA00022827"/>
    </source>
</evidence>
<dbReference type="SUPFAM" id="SSF56176">
    <property type="entry name" value="FAD-binding/transporter-associated domain-like"/>
    <property type="match status" value="1"/>
</dbReference>
<dbReference type="InterPro" id="IPR016169">
    <property type="entry name" value="FAD-bd_PCMH_sub2"/>
</dbReference>
<dbReference type="PANTHER" id="PTHR42973">
    <property type="entry name" value="BINDING OXIDOREDUCTASE, PUTATIVE (AFU_ORTHOLOGUE AFUA_1G17690)-RELATED"/>
    <property type="match status" value="1"/>
</dbReference>
<dbReference type="InterPro" id="IPR050416">
    <property type="entry name" value="FAD-linked_Oxidoreductase"/>
</dbReference>
<organism evidence="6 7">
    <name type="scientific">Kineosporia succinea</name>
    <dbReference type="NCBI Taxonomy" id="84632"/>
    <lineage>
        <taxon>Bacteria</taxon>
        <taxon>Bacillati</taxon>
        <taxon>Actinomycetota</taxon>
        <taxon>Actinomycetes</taxon>
        <taxon>Kineosporiales</taxon>
        <taxon>Kineosporiaceae</taxon>
        <taxon>Kineosporia</taxon>
    </lineage>
</organism>
<name>A0ABT9NZ77_9ACTN</name>
<dbReference type="Pfam" id="PF08031">
    <property type="entry name" value="BBE"/>
    <property type="match status" value="1"/>
</dbReference>
<evidence type="ECO:0000259" key="5">
    <source>
        <dbReference type="PROSITE" id="PS51387"/>
    </source>
</evidence>
<keyword evidence="3" id="KW-0274">FAD</keyword>
<comment type="caution">
    <text evidence="6">The sequence shown here is derived from an EMBL/GenBank/DDBJ whole genome shotgun (WGS) entry which is preliminary data.</text>
</comment>
<evidence type="ECO:0000256" key="2">
    <source>
        <dbReference type="ARBA" id="ARBA00022630"/>
    </source>
</evidence>
<protein>
    <submittedName>
        <fullName evidence="6">FAD/FMN-containing dehydrogenase</fullName>
    </submittedName>
</protein>
<dbReference type="InterPro" id="IPR006094">
    <property type="entry name" value="Oxid_FAD_bind_N"/>
</dbReference>
<keyword evidence="7" id="KW-1185">Reference proteome</keyword>
<sequence length="387" mass="40088">MVRRTVDAGLPLSVRGGGHDWAGRAVREGGVVIDLSPMNRVAVSGDVAHVGGGATSLDVMEAAVTAGQTVVTGTSGSVGMAGLALGGGYGPQLGSAGLACDQIVGAQVVLADGSTVTAPDDLLRALRGGGGNFGVVTELHLRLRPFATALTGAILFPWAQAHQVLHAWASVLADVPDELAVQVGSLTGPDGARVIAANPTWVGPAPEGRHWVRVVEGWGTPLVSQVASLPLTETLRATDELFPADGRSWHLRTRNLPALTPEVIGLLVEAGSSAPPGAAFGMHHFHGRATRPVLPSAFGQRAPHLMLELITSWREPAESHLGWSRDLGEALAGHALPGGYPNVLGPDDTDQIERAWGPDAARLLEAKAKYDPHNVFRGIPLPRAGTP</sequence>
<dbReference type="Gene3D" id="3.30.465.10">
    <property type="match status" value="1"/>
</dbReference>
<dbReference type="InterPro" id="IPR036318">
    <property type="entry name" value="FAD-bd_PCMH-like_sf"/>
</dbReference>
<dbReference type="EMBL" id="JAUSQZ010000001">
    <property type="protein sequence ID" value="MDP9825738.1"/>
    <property type="molecule type" value="Genomic_DNA"/>
</dbReference>
<gene>
    <name evidence="6" type="ORF">J2S57_001487</name>
</gene>
<proteinExistence type="inferred from homology"/>
<keyword evidence="2" id="KW-0285">Flavoprotein</keyword>
<dbReference type="Gene3D" id="3.30.43.10">
    <property type="entry name" value="Uridine Diphospho-n-acetylenolpyruvylglucosamine Reductase, domain 2"/>
    <property type="match status" value="1"/>
</dbReference>
<evidence type="ECO:0000256" key="4">
    <source>
        <dbReference type="ARBA" id="ARBA00023002"/>
    </source>
</evidence>
<dbReference type="InterPro" id="IPR016166">
    <property type="entry name" value="FAD-bd_PCMH"/>
</dbReference>
<keyword evidence="4" id="KW-0560">Oxidoreductase</keyword>
<accession>A0ABT9NZ77</accession>
<dbReference type="InterPro" id="IPR012951">
    <property type="entry name" value="BBE"/>
</dbReference>
<dbReference type="PANTHER" id="PTHR42973:SF7">
    <property type="entry name" value="FAD-BINDING PCMH-TYPE DOMAIN-CONTAINING PROTEIN"/>
    <property type="match status" value="1"/>
</dbReference>
<dbReference type="PROSITE" id="PS51387">
    <property type="entry name" value="FAD_PCMH"/>
    <property type="match status" value="1"/>
</dbReference>
<evidence type="ECO:0000313" key="6">
    <source>
        <dbReference type="EMBL" id="MDP9825738.1"/>
    </source>
</evidence>
<dbReference type="Pfam" id="PF01565">
    <property type="entry name" value="FAD_binding_4"/>
    <property type="match status" value="1"/>
</dbReference>
<evidence type="ECO:0000256" key="1">
    <source>
        <dbReference type="ARBA" id="ARBA00005466"/>
    </source>
</evidence>
<feature type="domain" description="FAD-binding PCMH-type" evidence="5">
    <location>
        <begin position="1"/>
        <end position="146"/>
    </location>
</feature>
<dbReference type="InterPro" id="IPR016167">
    <property type="entry name" value="FAD-bd_PCMH_sub1"/>
</dbReference>
<comment type="similarity">
    <text evidence="1">Belongs to the oxygen-dependent FAD-linked oxidoreductase family.</text>
</comment>
<dbReference type="Gene3D" id="3.40.462.20">
    <property type="match status" value="1"/>
</dbReference>
<dbReference type="Proteomes" id="UP001235712">
    <property type="component" value="Unassembled WGS sequence"/>
</dbReference>
<reference evidence="6 7" key="1">
    <citation type="submission" date="2023-07" db="EMBL/GenBank/DDBJ databases">
        <title>Sequencing the genomes of 1000 actinobacteria strains.</title>
        <authorList>
            <person name="Klenk H.-P."/>
        </authorList>
    </citation>
    <scope>NUCLEOTIDE SEQUENCE [LARGE SCALE GENOMIC DNA]</scope>
    <source>
        <strain evidence="6 7">DSM 44388</strain>
    </source>
</reference>